<feature type="chain" id="PRO_5003836515" evidence="9">
    <location>
        <begin position="24"/>
        <end position="364"/>
    </location>
</feature>
<dbReference type="Proteomes" id="UP000266841">
    <property type="component" value="Unassembled WGS sequence"/>
</dbReference>
<keyword evidence="3" id="KW-1003">Cell membrane</keyword>
<keyword evidence="5" id="KW-1133">Transmembrane helix</keyword>
<dbReference type="EMBL" id="AGNL01049570">
    <property type="protein sequence ID" value="EJK44534.1"/>
    <property type="molecule type" value="Genomic_DNA"/>
</dbReference>
<evidence type="ECO:0000256" key="7">
    <source>
        <dbReference type="ARBA" id="ARBA00023136"/>
    </source>
</evidence>
<name>K0R117_THAOC</name>
<keyword evidence="6" id="KW-0406">Ion transport</keyword>
<dbReference type="GO" id="GO:0005254">
    <property type="term" value="F:chloride channel activity"/>
    <property type="evidence" value="ECO:0007669"/>
    <property type="project" value="InterPro"/>
</dbReference>
<accession>K0R117</accession>
<evidence type="ECO:0000313" key="11">
    <source>
        <dbReference type="Proteomes" id="UP000266841"/>
    </source>
</evidence>
<dbReference type="PANTHER" id="PTHR33281:SF19">
    <property type="entry name" value="VOLTAGE-DEPENDENT ANION CHANNEL-FORMING PROTEIN YNEE"/>
    <property type="match status" value="1"/>
</dbReference>
<keyword evidence="11" id="KW-1185">Reference proteome</keyword>
<evidence type="ECO:0000256" key="2">
    <source>
        <dbReference type="ARBA" id="ARBA00022448"/>
    </source>
</evidence>
<dbReference type="Pfam" id="PF25539">
    <property type="entry name" value="Bestrophin_2"/>
    <property type="match status" value="1"/>
</dbReference>
<keyword evidence="9" id="KW-0732">Signal</keyword>
<feature type="compositionally biased region" description="Polar residues" evidence="8">
    <location>
        <begin position="31"/>
        <end position="45"/>
    </location>
</feature>
<gene>
    <name evidence="10" type="ORF">THAOC_36916</name>
</gene>
<comment type="subcellular location">
    <subcellularLocation>
        <location evidence="1">Cell membrane</location>
        <topology evidence="1">Multi-pass membrane protein</topology>
    </subcellularLocation>
</comment>
<feature type="signal peptide" evidence="9">
    <location>
        <begin position="1"/>
        <end position="23"/>
    </location>
</feature>
<evidence type="ECO:0000256" key="1">
    <source>
        <dbReference type="ARBA" id="ARBA00004651"/>
    </source>
</evidence>
<feature type="region of interest" description="Disordered" evidence="8">
    <location>
        <begin position="31"/>
        <end position="55"/>
    </location>
</feature>
<dbReference type="OrthoDB" id="1368at2759"/>
<evidence type="ECO:0000313" key="10">
    <source>
        <dbReference type="EMBL" id="EJK44534.1"/>
    </source>
</evidence>
<keyword evidence="2" id="KW-0813">Transport</keyword>
<dbReference type="InterPro" id="IPR044669">
    <property type="entry name" value="YneE/VCCN1/2-like"/>
</dbReference>
<comment type="caution">
    <text evidence="10">The sequence shown here is derived from an EMBL/GenBank/DDBJ whole genome shotgun (WGS) entry which is preliminary data.</text>
</comment>
<evidence type="ECO:0000256" key="4">
    <source>
        <dbReference type="ARBA" id="ARBA00022692"/>
    </source>
</evidence>
<protein>
    <submittedName>
        <fullName evidence="10">Uncharacterized protein</fullName>
    </submittedName>
</protein>
<keyword evidence="7" id="KW-0472">Membrane</keyword>
<evidence type="ECO:0000256" key="9">
    <source>
        <dbReference type="SAM" id="SignalP"/>
    </source>
</evidence>
<reference evidence="10 11" key="1">
    <citation type="journal article" date="2012" name="Genome Biol.">
        <title>Genome and low-iron response of an oceanic diatom adapted to chronic iron limitation.</title>
        <authorList>
            <person name="Lommer M."/>
            <person name="Specht M."/>
            <person name="Roy A.S."/>
            <person name="Kraemer L."/>
            <person name="Andreson R."/>
            <person name="Gutowska M.A."/>
            <person name="Wolf J."/>
            <person name="Bergner S.V."/>
            <person name="Schilhabel M.B."/>
            <person name="Klostermeier U.C."/>
            <person name="Beiko R.G."/>
            <person name="Rosenstiel P."/>
            <person name="Hippler M."/>
            <person name="Laroche J."/>
        </authorList>
    </citation>
    <scope>NUCLEOTIDE SEQUENCE [LARGE SCALE GENOMIC DNA]</scope>
    <source>
        <strain evidence="10 11">CCMP1005</strain>
    </source>
</reference>
<sequence length="364" mass="40755">MALRFIFLITLSVIILAPRSCNGFVAIRSPRSSPRTTQFGATPSQEDGPDAARDGSMAAATKELNFVPYGELAIEATGGSRHNRLGPRSPLQLSCSIRAIARYSIAKNRGSDSAFHDINSRSRTTSCFSDERCLREVELFARMAAVFSTDTKAVDEFSRVVWLYARSVMNKLSSPAEDEEMYKEQVKEMFENSLCRETAESIVASPDRAMSCWREISKQLHSLPATDPKALIETDKSIIIVGESPRLCVCKLFYTDTQTEGECTSQCEKVYASPVPLIYTRHARRFLSLWTLLLPCCLITQYSTFDESWLVVPTSAVLAFFLFGVDELAMQLEEPFSILPMQVFVDEIAASRLILIDMDEPDDR</sequence>
<evidence type="ECO:0000256" key="3">
    <source>
        <dbReference type="ARBA" id="ARBA00022475"/>
    </source>
</evidence>
<evidence type="ECO:0000256" key="8">
    <source>
        <dbReference type="SAM" id="MobiDB-lite"/>
    </source>
</evidence>
<keyword evidence="4" id="KW-0812">Transmembrane</keyword>
<dbReference type="PANTHER" id="PTHR33281">
    <property type="entry name" value="UPF0187 PROTEIN YNEE"/>
    <property type="match status" value="1"/>
</dbReference>
<proteinExistence type="predicted"/>
<evidence type="ECO:0000256" key="6">
    <source>
        <dbReference type="ARBA" id="ARBA00023065"/>
    </source>
</evidence>
<dbReference type="GO" id="GO:0005886">
    <property type="term" value="C:plasma membrane"/>
    <property type="evidence" value="ECO:0007669"/>
    <property type="project" value="UniProtKB-SubCell"/>
</dbReference>
<organism evidence="10 11">
    <name type="scientific">Thalassiosira oceanica</name>
    <name type="common">Marine diatom</name>
    <dbReference type="NCBI Taxonomy" id="159749"/>
    <lineage>
        <taxon>Eukaryota</taxon>
        <taxon>Sar</taxon>
        <taxon>Stramenopiles</taxon>
        <taxon>Ochrophyta</taxon>
        <taxon>Bacillariophyta</taxon>
        <taxon>Coscinodiscophyceae</taxon>
        <taxon>Thalassiosirophycidae</taxon>
        <taxon>Thalassiosirales</taxon>
        <taxon>Thalassiosiraceae</taxon>
        <taxon>Thalassiosira</taxon>
    </lineage>
</organism>
<evidence type="ECO:0000256" key="5">
    <source>
        <dbReference type="ARBA" id="ARBA00022989"/>
    </source>
</evidence>
<dbReference type="AlphaFoldDB" id="K0R117"/>